<organism evidence="10 11">
    <name type="scientific">Thetidibacter halocola</name>
    <dbReference type="NCBI Taxonomy" id="2827239"/>
    <lineage>
        <taxon>Bacteria</taxon>
        <taxon>Pseudomonadati</taxon>
        <taxon>Pseudomonadota</taxon>
        <taxon>Alphaproteobacteria</taxon>
        <taxon>Rhodobacterales</taxon>
        <taxon>Roseobacteraceae</taxon>
        <taxon>Thetidibacter</taxon>
    </lineage>
</organism>
<evidence type="ECO:0000256" key="8">
    <source>
        <dbReference type="SAM" id="Phobius"/>
    </source>
</evidence>
<dbReference type="Gene3D" id="3.10.450.350">
    <property type="match status" value="1"/>
</dbReference>
<comment type="cofactor">
    <cofactor evidence="1">
        <name>Zn(2+)</name>
        <dbReference type="ChEBI" id="CHEBI:29105"/>
    </cofactor>
</comment>
<comment type="caution">
    <text evidence="10">The sequence shown here is derived from an EMBL/GenBank/DDBJ whole genome shotgun (WGS) entry which is preliminary data.</text>
</comment>
<dbReference type="Gene3D" id="2.70.70.10">
    <property type="entry name" value="Glucose Permease (Domain IIA)"/>
    <property type="match status" value="1"/>
</dbReference>
<dbReference type="InterPro" id="IPR016047">
    <property type="entry name" value="M23ase_b-sheet_dom"/>
</dbReference>
<dbReference type="AlphaFoldDB" id="A0A8J8B626"/>
<dbReference type="EMBL" id="JAGTUU010000002">
    <property type="protein sequence ID" value="MBS0123556.1"/>
    <property type="molecule type" value="Genomic_DNA"/>
</dbReference>
<evidence type="ECO:0000256" key="7">
    <source>
        <dbReference type="SAM" id="MobiDB-lite"/>
    </source>
</evidence>
<dbReference type="SUPFAM" id="SSF51261">
    <property type="entry name" value="Duplicated hybrid motif"/>
    <property type="match status" value="1"/>
</dbReference>
<keyword evidence="2" id="KW-0645">Protease</keyword>
<sequence>MAIEVDPAFRNSGATARRRQRQRRIRRGIALAAIVVSAGLGGWLVLGRGAPEADLPDDDFAMIQTEEADSVGIERLAPLPSADIQTDPMILRLGEGDAGQTRSLPGPAEGFEPARVGLPGPERLTVLRSELIARDQRVQVVLPSSSADFALFQAQRSQGIAAMQQGLPALPQAPVDAGTTIAVAEDSSWGDFISADADADVQTGAEAGTAVYVETRIENTTSTALALREERRSALYEDDIIAVTHERQLAELVVEAGFSPEAATEITAAAARLIAAPATLDAGAVLALRSRPDPEGRVLLQMSLYRLEGYLGTLVQTGFGRYEPGADPWFADNLLNHAGRMRQEKATRTDIRLIDAVYSAGLSAGLSTRLVGELIVALSKPYDLDRFANPGDRLTLLYASEPGSEGQGVGQILFAGLEGPSGEMPCYVLPLPNRGGFACFDFSGRGGGGAVGGLGGGMVVPVKGVKTSGFGPRHHPILKQVRNHNGVDWAAPTGTPVGAALAGTARFVGDGGAYGNVVYIDHADGAQTRYAHLNAFAEGLKQGQAVQAGQVIGFVGTTGRSTGPHLHFELHIAGAPVDPLTWRAVGVVSDGGQAGSEAVEALVNQIIKVESGGNATAKNPLSSATGLGQFINSTWLRMMRDYRPDLFRSMSQAELLNLRFDPALSREMVRNLARENESFLRARGRPIRAGTLYLAHFLGPAGAATALGADPNASVLEVMGAGVVNANPFLRNMTVADMVAWSDRKMSGKKGAVAVTNGPVAAPVVVSAEAKAFREAVDAVLEGV</sequence>
<dbReference type="GO" id="GO:0006508">
    <property type="term" value="P:proteolysis"/>
    <property type="evidence" value="ECO:0007669"/>
    <property type="project" value="UniProtKB-KW"/>
</dbReference>
<feature type="transmembrane region" description="Helical" evidence="8">
    <location>
        <begin position="28"/>
        <end position="46"/>
    </location>
</feature>
<keyword evidence="11" id="KW-1185">Reference proteome</keyword>
<dbReference type="GO" id="GO:0046872">
    <property type="term" value="F:metal ion binding"/>
    <property type="evidence" value="ECO:0007669"/>
    <property type="project" value="UniProtKB-KW"/>
</dbReference>
<evidence type="ECO:0000256" key="5">
    <source>
        <dbReference type="ARBA" id="ARBA00022833"/>
    </source>
</evidence>
<evidence type="ECO:0000259" key="9">
    <source>
        <dbReference type="Pfam" id="PF01551"/>
    </source>
</evidence>
<dbReference type="Gene3D" id="1.10.530.10">
    <property type="match status" value="1"/>
</dbReference>
<keyword evidence="5" id="KW-0862">Zinc</keyword>
<dbReference type="Proteomes" id="UP000681356">
    <property type="component" value="Unassembled WGS sequence"/>
</dbReference>
<evidence type="ECO:0000256" key="1">
    <source>
        <dbReference type="ARBA" id="ARBA00001947"/>
    </source>
</evidence>
<feature type="domain" description="M23ase beta-sheet core" evidence="9">
    <location>
        <begin position="483"/>
        <end position="579"/>
    </location>
</feature>
<dbReference type="CDD" id="cd00254">
    <property type="entry name" value="LT-like"/>
    <property type="match status" value="1"/>
</dbReference>
<dbReference type="RefSeq" id="WP_212535529.1">
    <property type="nucleotide sequence ID" value="NZ_JAGTUU010000002.1"/>
</dbReference>
<proteinExistence type="predicted"/>
<keyword evidence="6" id="KW-0482">Metalloprotease</keyword>
<keyword evidence="8" id="KW-0812">Transmembrane</keyword>
<protein>
    <submittedName>
        <fullName evidence="10">Peptidoglycan DD-metalloendopeptidase family protein</fullName>
    </submittedName>
</protein>
<dbReference type="InterPro" id="IPR023346">
    <property type="entry name" value="Lysozyme-like_dom_sf"/>
</dbReference>
<dbReference type="InterPro" id="IPR050570">
    <property type="entry name" value="Cell_wall_metabolism_enzyme"/>
</dbReference>
<evidence type="ECO:0000256" key="4">
    <source>
        <dbReference type="ARBA" id="ARBA00022801"/>
    </source>
</evidence>
<evidence type="ECO:0000256" key="3">
    <source>
        <dbReference type="ARBA" id="ARBA00022723"/>
    </source>
</evidence>
<evidence type="ECO:0000256" key="6">
    <source>
        <dbReference type="ARBA" id="ARBA00023049"/>
    </source>
</evidence>
<dbReference type="PANTHER" id="PTHR21666:SF288">
    <property type="entry name" value="CELL DIVISION PROTEIN YTFB"/>
    <property type="match status" value="1"/>
</dbReference>
<accession>A0A8J8B626</accession>
<evidence type="ECO:0000256" key="2">
    <source>
        <dbReference type="ARBA" id="ARBA00022670"/>
    </source>
</evidence>
<gene>
    <name evidence="10" type="ORF">KB874_05365</name>
</gene>
<evidence type="ECO:0000313" key="11">
    <source>
        <dbReference type="Proteomes" id="UP000681356"/>
    </source>
</evidence>
<dbReference type="SUPFAM" id="SSF53955">
    <property type="entry name" value="Lysozyme-like"/>
    <property type="match status" value="1"/>
</dbReference>
<evidence type="ECO:0000313" key="10">
    <source>
        <dbReference type="EMBL" id="MBS0123556.1"/>
    </source>
</evidence>
<name>A0A8J8B626_9RHOB</name>
<keyword evidence="4" id="KW-0378">Hydrolase</keyword>
<feature type="region of interest" description="Disordered" evidence="7">
    <location>
        <begin position="1"/>
        <end position="20"/>
    </location>
</feature>
<keyword evidence="8" id="KW-1133">Transmembrane helix</keyword>
<dbReference type="InterPro" id="IPR011055">
    <property type="entry name" value="Dup_hybrid_motif"/>
</dbReference>
<dbReference type="Pfam" id="PF01551">
    <property type="entry name" value="Peptidase_M23"/>
    <property type="match status" value="1"/>
</dbReference>
<keyword evidence="3" id="KW-0479">Metal-binding</keyword>
<reference evidence="10" key="1">
    <citation type="submission" date="2021-04" db="EMBL/GenBank/DDBJ databases">
        <authorList>
            <person name="Yoon J."/>
        </authorList>
    </citation>
    <scope>NUCLEOTIDE SEQUENCE</scope>
    <source>
        <strain evidence="10">KMU-90</strain>
    </source>
</reference>
<keyword evidence="8" id="KW-0472">Membrane</keyword>
<dbReference type="PANTHER" id="PTHR21666">
    <property type="entry name" value="PEPTIDASE-RELATED"/>
    <property type="match status" value="1"/>
</dbReference>
<dbReference type="CDD" id="cd12797">
    <property type="entry name" value="M23_peptidase"/>
    <property type="match status" value="1"/>
</dbReference>
<dbReference type="GO" id="GO:0004222">
    <property type="term" value="F:metalloendopeptidase activity"/>
    <property type="evidence" value="ECO:0007669"/>
    <property type="project" value="TreeGrafter"/>
</dbReference>